<dbReference type="EMBL" id="UINC01038172">
    <property type="protein sequence ID" value="SVB34781.1"/>
    <property type="molecule type" value="Genomic_DNA"/>
</dbReference>
<accession>A0A382DAT5</accession>
<dbReference type="SUPFAM" id="SSF53633">
    <property type="entry name" value="Carbamate kinase-like"/>
    <property type="match status" value="1"/>
</dbReference>
<dbReference type="GO" id="GO:0006526">
    <property type="term" value="P:L-arginine biosynthetic process"/>
    <property type="evidence" value="ECO:0007669"/>
    <property type="project" value="UniProtKB-KW"/>
</dbReference>
<dbReference type="GO" id="GO:0005524">
    <property type="term" value="F:ATP binding"/>
    <property type="evidence" value="ECO:0007669"/>
    <property type="project" value="UniProtKB-KW"/>
</dbReference>
<dbReference type="PANTHER" id="PTHR23342">
    <property type="entry name" value="N-ACETYLGLUTAMATE SYNTHASE"/>
    <property type="match status" value="1"/>
</dbReference>
<dbReference type="InterPro" id="IPR001048">
    <property type="entry name" value="Asp/Glu/Uridylate_kinase"/>
</dbReference>
<dbReference type="InterPro" id="IPR036393">
    <property type="entry name" value="AceGlu_kinase-like_sf"/>
</dbReference>
<gene>
    <name evidence="9" type="ORF">METZ01_LOCUS187635</name>
</gene>
<dbReference type="PIRSF" id="PIRSF000728">
    <property type="entry name" value="NAGK"/>
    <property type="match status" value="1"/>
</dbReference>
<evidence type="ECO:0000256" key="1">
    <source>
        <dbReference type="ARBA" id="ARBA00022571"/>
    </source>
</evidence>
<dbReference type="Pfam" id="PF00696">
    <property type="entry name" value="AA_kinase"/>
    <property type="match status" value="1"/>
</dbReference>
<keyword evidence="3" id="KW-0808">Transferase</keyword>
<dbReference type="PANTHER" id="PTHR23342:SF0">
    <property type="entry name" value="N-ACETYLGLUTAMATE SYNTHASE, MITOCHONDRIAL"/>
    <property type="match status" value="1"/>
</dbReference>
<sequence>MYIIKVGGGAMINLEGIAADLANIESPFVVVLGANALRDEIALQLGLPKIELTSVSGYTSVYSNEDAIDIIMMSYAGLRNRRFVELCQRQGINALGLTGLDGRVVKGVRNRGIRVREGSKTLIKRDFSGKPKSVNEPLLRLLLDNGYRPVLSIPIVDEQGFAINSENDDIVNVLQDVLHAERIVQLIEAEGFLEDRDDPTSVVQRIAQAELADREAAVEGRMKRKMLALRKLFESGAVEVILADGRSDHPVCDALAGQGTVIR</sequence>
<evidence type="ECO:0000259" key="8">
    <source>
        <dbReference type="Pfam" id="PF00696"/>
    </source>
</evidence>
<dbReference type="InterPro" id="IPR004662">
    <property type="entry name" value="AcgluKinase_fam"/>
</dbReference>
<keyword evidence="1" id="KW-0055">Arginine biosynthesis</keyword>
<evidence type="ECO:0000256" key="2">
    <source>
        <dbReference type="ARBA" id="ARBA00022605"/>
    </source>
</evidence>
<dbReference type="AlphaFoldDB" id="A0A382DAT5"/>
<evidence type="ECO:0000256" key="7">
    <source>
        <dbReference type="ARBA" id="ARBA00029440"/>
    </source>
</evidence>
<proteinExistence type="predicted"/>
<reference evidence="9" key="1">
    <citation type="submission" date="2018-05" db="EMBL/GenBank/DDBJ databases">
        <authorList>
            <person name="Lanie J.A."/>
            <person name="Ng W.-L."/>
            <person name="Kazmierczak K.M."/>
            <person name="Andrzejewski T.M."/>
            <person name="Davidsen T.M."/>
            <person name="Wayne K.J."/>
            <person name="Tettelin H."/>
            <person name="Glass J.I."/>
            <person name="Rusch D."/>
            <person name="Podicherti R."/>
            <person name="Tsui H.-C.T."/>
            <person name="Winkler M.E."/>
        </authorList>
    </citation>
    <scope>NUCLEOTIDE SEQUENCE</scope>
</reference>
<keyword evidence="4" id="KW-0547">Nucleotide-binding</keyword>
<dbReference type="GO" id="GO:0005737">
    <property type="term" value="C:cytoplasm"/>
    <property type="evidence" value="ECO:0007669"/>
    <property type="project" value="InterPro"/>
</dbReference>
<evidence type="ECO:0000256" key="4">
    <source>
        <dbReference type="ARBA" id="ARBA00022741"/>
    </source>
</evidence>
<keyword evidence="5" id="KW-0418">Kinase</keyword>
<keyword evidence="6" id="KW-0067">ATP-binding</keyword>
<evidence type="ECO:0000313" key="9">
    <source>
        <dbReference type="EMBL" id="SVB34781.1"/>
    </source>
</evidence>
<evidence type="ECO:0000256" key="3">
    <source>
        <dbReference type="ARBA" id="ARBA00022679"/>
    </source>
</evidence>
<evidence type="ECO:0000256" key="6">
    <source>
        <dbReference type="ARBA" id="ARBA00022840"/>
    </source>
</evidence>
<comment type="pathway">
    <text evidence="7">Amino-acid biosynthesis.</text>
</comment>
<name>A0A382DAT5_9ZZZZ</name>
<protein>
    <recommendedName>
        <fullName evidence="8">Aspartate/glutamate/uridylate kinase domain-containing protein</fullName>
    </recommendedName>
</protein>
<dbReference type="GO" id="GO:0003991">
    <property type="term" value="F:acetylglutamate kinase activity"/>
    <property type="evidence" value="ECO:0007669"/>
    <property type="project" value="TreeGrafter"/>
</dbReference>
<keyword evidence="2" id="KW-0028">Amino-acid biosynthesis</keyword>
<evidence type="ECO:0000256" key="5">
    <source>
        <dbReference type="ARBA" id="ARBA00022777"/>
    </source>
</evidence>
<organism evidence="9">
    <name type="scientific">marine metagenome</name>
    <dbReference type="NCBI Taxonomy" id="408172"/>
    <lineage>
        <taxon>unclassified sequences</taxon>
        <taxon>metagenomes</taxon>
        <taxon>ecological metagenomes</taxon>
    </lineage>
</organism>
<feature type="domain" description="Aspartate/glutamate/uridylate kinase" evidence="8">
    <location>
        <begin position="3"/>
        <end position="243"/>
    </location>
</feature>
<dbReference type="NCBIfam" id="NF010659">
    <property type="entry name" value="PRK14058.1-1"/>
    <property type="match status" value="1"/>
</dbReference>
<dbReference type="Gene3D" id="3.40.1160.10">
    <property type="entry name" value="Acetylglutamate kinase-like"/>
    <property type="match status" value="1"/>
</dbReference>